<comment type="subcellular location">
    <subcellularLocation>
        <location evidence="1">Cell membrane</location>
        <topology evidence="1">Multi-pass membrane protein</topology>
    </subcellularLocation>
</comment>
<evidence type="ECO:0000256" key="1">
    <source>
        <dbReference type="ARBA" id="ARBA00004651"/>
    </source>
</evidence>
<evidence type="ECO:0000256" key="4">
    <source>
        <dbReference type="ARBA" id="ARBA00022692"/>
    </source>
</evidence>
<dbReference type="Pfam" id="PF25539">
    <property type="entry name" value="Bestrophin_2"/>
    <property type="match status" value="1"/>
</dbReference>
<dbReference type="EMBL" id="OU594953">
    <property type="protein sequence ID" value="CAG9279716.1"/>
    <property type="molecule type" value="Genomic_DNA"/>
</dbReference>
<keyword evidence="6" id="KW-0406">Ion transport</keyword>
<keyword evidence="4 9" id="KW-0812">Transmembrane</keyword>
<dbReference type="PANTHER" id="PTHR33281:SF19">
    <property type="entry name" value="VOLTAGE-DEPENDENT ANION CHANNEL-FORMING PROTEIN YNEE"/>
    <property type="match status" value="1"/>
</dbReference>
<feature type="transmembrane region" description="Helical" evidence="9">
    <location>
        <begin position="24"/>
        <end position="45"/>
    </location>
</feature>
<dbReference type="InterPro" id="IPR044669">
    <property type="entry name" value="YneE/VCCN1/2-like"/>
</dbReference>
<evidence type="ECO:0000256" key="9">
    <source>
        <dbReference type="SAM" id="Phobius"/>
    </source>
</evidence>
<dbReference type="GO" id="GO:0005254">
    <property type="term" value="F:chloride channel activity"/>
    <property type="evidence" value="ECO:0007669"/>
    <property type="project" value="InterPro"/>
</dbReference>
<dbReference type="GO" id="GO:0005886">
    <property type="term" value="C:plasma membrane"/>
    <property type="evidence" value="ECO:0007669"/>
    <property type="project" value="UniProtKB-SubCell"/>
</dbReference>
<evidence type="ECO:0000256" key="8">
    <source>
        <dbReference type="SAM" id="MobiDB-lite"/>
    </source>
</evidence>
<keyword evidence="7 9" id="KW-0472">Membrane</keyword>
<gene>
    <name evidence="10" type="ORF">PTTT1_LOCUS10973</name>
</gene>
<protein>
    <recommendedName>
        <fullName evidence="11">Bestrophin, RFP-TM, chloride channel-domain-containing protein</fullName>
    </recommendedName>
</protein>
<proteinExistence type="predicted"/>
<evidence type="ECO:0008006" key="11">
    <source>
        <dbReference type="Google" id="ProtNLM"/>
    </source>
</evidence>
<name>A0A8J9SRC6_PHATR</name>
<evidence type="ECO:0000256" key="3">
    <source>
        <dbReference type="ARBA" id="ARBA00022475"/>
    </source>
</evidence>
<dbReference type="PANTHER" id="PTHR33281">
    <property type="entry name" value="UPF0187 PROTEIN YNEE"/>
    <property type="match status" value="1"/>
</dbReference>
<evidence type="ECO:0000256" key="5">
    <source>
        <dbReference type="ARBA" id="ARBA00022989"/>
    </source>
</evidence>
<evidence type="ECO:0000256" key="2">
    <source>
        <dbReference type="ARBA" id="ARBA00022448"/>
    </source>
</evidence>
<dbReference type="AlphaFoldDB" id="A0A8J9SRC6"/>
<evidence type="ECO:0000256" key="7">
    <source>
        <dbReference type="ARBA" id="ARBA00023136"/>
    </source>
</evidence>
<keyword evidence="3" id="KW-1003">Cell membrane</keyword>
<keyword evidence="2" id="KW-0813">Transport</keyword>
<evidence type="ECO:0000313" key="10">
    <source>
        <dbReference type="EMBL" id="CAG9279716.1"/>
    </source>
</evidence>
<accession>A0A8J9SRC6</accession>
<organism evidence="10">
    <name type="scientific">Phaeodactylum tricornutum</name>
    <name type="common">Diatom</name>
    <dbReference type="NCBI Taxonomy" id="2850"/>
    <lineage>
        <taxon>Eukaryota</taxon>
        <taxon>Sar</taxon>
        <taxon>Stramenopiles</taxon>
        <taxon>Ochrophyta</taxon>
        <taxon>Bacillariophyta</taxon>
        <taxon>Bacillariophyceae</taxon>
        <taxon>Bacillariophycidae</taxon>
        <taxon>Naviculales</taxon>
        <taxon>Phaeodactylaceae</taxon>
        <taxon>Phaeodactylum</taxon>
    </lineage>
</organism>
<sequence length="499" mass="57094">MWSSRSRNELSHTNRKRPREHRRWIAGMWIILSSLASSSMAFAPFDSPYSKASRRMSTWQAQRILVQETYHEDNYGEGPKSKWFQWFIGGKSRGTNKIIMREAEALGGLPRSNRYASRDWFHSAITLPNSAILRDIRNPVIAITSWASFLSILHRKLVKVNPLAAEHMYFPTAPHSLMMSALGLLLVFRTNSAYQRFTEGRTIWEQIINSSRDLFRLMMLYEKEIGVEKRRRVQTLCAAFPYLLRHRIRPDLVMKTVDDEAYKREPENTILLYQDSGPTDDDAEAAAVANAEEDIGRSRRKTRPLFWVDKRTLPWRLLPPGALEKCARAQNRPLWVCDRMAMELRAVPDQVGFTNRERLALISHVDKLSRCIGGSERIHQTVVPLNYARHTLRALTVWLFSLPFVVVKDLKLLTGPVLFLVSWMLFGVFEIGSAIEDPFQGTLRLSILCDTIRRDVVGDEYVRSTAFFLEEEDAATQGPNGASANKILDSVSSPGEALP</sequence>
<evidence type="ECO:0000256" key="6">
    <source>
        <dbReference type="ARBA" id="ARBA00023065"/>
    </source>
</evidence>
<reference evidence="10" key="1">
    <citation type="submission" date="2022-02" db="EMBL/GenBank/DDBJ databases">
        <authorList>
            <person name="Giguere J D."/>
        </authorList>
    </citation>
    <scope>NUCLEOTIDE SEQUENCE</scope>
    <source>
        <strain evidence="10">CCAP 1055/1</strain>
    </source>
</reference>
<keyword evidence="5 9" id="KW-1133">Transmembrane helix</keyword>
<dbReference type="Proteomes" id="UP000836788">
    <property type="component" value="Chromosome 12"/>
</dbReference>
<feature type="region of interest" description="Disordered" evidence="8">
    <location>
        <begin position="476"/>
        <end position="499"/>
    </location>
</feature>